<dbReference type="Pfam" id="PF01035">
    <property type="entry name" value="DNA_binding_1"/>
    <property type="match status" value="1"/>
</dbReference>
<dbReference type="SUPFAM" id="SSF46767">
    <property type="entry name" value="Methylated DNA-protein cysteine methyltransferase, C-terminal domain"/>
    <property type="match status" value="1"/>
</dbReference>
<evidence type="ECO:0000256" key="3">
    <source>
        <dbReference type="ARBA" id="ARBA00022679"/>
    </source>
</evidence>
<dbReference type="GO" id="GO:0032259">
    <property type="term" value="P:methylation"/>
    <property type="evidence" value="ECO:0007669"/>
    <property type="project" value="UniProtKB-KW"/>
</dbReference>
<feature type="domain" description="Methylated-DNA-[protein]-cysteine S-methyltransferase DNA binding" evidence="7">
    <location>
        <begin position="4"/>
        <end position="83"/>
    </location>
</feature>
<keyword evidence="3 9" id="KW-0808">Transferase</keyword>
<dbReference type="InterPro" id="IPR001497">
    <property type="entry name" value="MethylDNA_cys_MeTrfase_AS"/>
</dbReference>
<evidence type="ECO:0000259" key="7">
    <source>
        <dbReference type="Pfam" id="PF01035"/>
    </source>
</evidence>
<dbReference type="Gene3D" id="1.10.10.10">
    <property type="entry name" value="Winged helix-like DNA-binding domain superfamily/Winged helix DNA-binding domain"/>
    <property type="match status" value="1"/>
</dbReference>
<evidence type="ECO:0000256" key="1">
    <source>
        <dbReference type="ARBA" id="ARBA00001286"/>
    </source>
</evidence>
<dbReference type="EMBL" id="JAACQH010000093">
    <property type="protein sequence ID" value="NCS91623.1"/>
    <property type="molecule type" value="Genomic_DNA"/>
</dbReference>
<evidence type="ECO:0000256" key="6">
    <source>
        <dbReference type="ARBA" id="ARBA00049348"/>
    </source>
</evidence>
<dbReference type="GO" id="GO:0006281">
    <property type="term" value="P:DNA repair"/>
    <property type="evidence" value="ECO:0007669"/>
    <property type="project" value="UniProtKB-KW"/>
</dbReference>
<keyword evidence="2 9" id="KW-0489">Methyltransferase</keyword>
<dbReference type="PANTHER" id="PTHR10815:SF13">
    <property type="entry name" value="METHYLATED-DNA--PROTEIN-CYSTEINE METHYLTRANSFERASE"/>
    <property type="match status" value="1"/>
</dbReference>
<reference evidence="9" key="1">
    <citation type="submission" date="2019-11" db="EMBL/GenBank/DDBJ databases">
        <title>Lipid analysis of CO2-rich subsurface aquifers suggests an autotrophy-based deep biosphere with lysolipids enriched in CPR bacteria.</title>
        <authorList>
            <person name="Probst A.J."/>
            <person name="Elling F.J."/>
            <person name="Castelle C.J."/>
            <person name="Zhu Q."/>
            <person name="Elvert M."/>
            <person name="Birarda G."/>
            <person name="Holman H.-Y."/>
            <person name="Lane K.R."/>
            <person name="Ladd B."/>
            <person name="Ryan M.C."/>
            <person name="Woyke T."/>
            <person name="Hinrichs K.-U."/>
            <person name="Banfield J.F."/>
        </authorList>
    </citation>
    <scope>NUCLEOTIDE SEQUENCE</scope>
    <source>
        <strain evidence="8">CG_2015-01_33_1645</strain>
        <strain evidence="9">CG_2015-04_33_537</strain>
    </source>
</reference>
<dbReference type="CDD" id="cd06445">
    <property type="entry name" value="ATase"/>
    <property type="match status" value="1"/>
</dbReference>
<dbReference type="Proteomes" id="UP000768163">
    <property type="component" value="Unassembled WGS sequence"/>
</dbReference>
<comment type="catalytic activity">
    <reaction evidence="1">
        <text>a 4-O-methyl-thymidine in DNA + L-cysteinyl-[protein] = a thymidine in DNA + S-methyl-L-cysteinyl-[protein]</text>
        <dbReference type="Rhea" id="RHEA:53428"/>
        <dbReference type="Rhea" id="RHEA-COMP:10131"/>
        <dbReference type="Rhea" id="RHEA-COMP:10132"/>
        <dbReference type="Rhea" id="RHEA-COMP:13555"/>
        <dbReference type="Rhea" id="RHEA-COMP:13556"/>
        <dbReference type="ChEBI" id="CHEBI:29950"/>
        <dbReference type="ChEBI" id="CHEBI:82612"/>
        <dbReference type="ChEBI" id="CHEBI:137386"/>
        <dbReference type="ChEBI" id="CHEBI:137387"/>
        <dbReference type="EC" id="2.1.1.63"/>
    </reaction>
</comment>
<dbReference type="AlphaFoldDB" id="A0A8J8CFX9"/>
<dbReference type="Proteomes" id="UP000738826">
    <property type="component" value="Unassembled WGS sequence"/>
</dbReference>
<name>A0A8J8CFX9_9ARCH</name>
<sequence length="159" mass="17986">MLFDFYEYVLKLTCQIPEGKISTYKELAIALGDEISARAVGTALNRNPTLIKIPCHRVIHSDGRTGGYKSGAEKKTGLLQKEGFVIENDRVKNFLDYVFRDFHTSYPLKEMKKFQYDLNKRVVAEDVNDYSNAIICGADVAYKNINNEEYGFGGIDIGQ</sequence>
<dbReference type="PANTHER" id="PTHR10815">
    <property type="entry name" value="METHYLATED-DNA--PROTEIN-CYSTEINE METHYLTRANSFERASE"/>
    <property type="match status" value="1"/>
</dbReference>
<protein>
    <submittedName>
        <fullName evidence="9">Methylated-DNA--[protein]-cysteine S-methyltransferase</fullName>
        <ecNumber evidence="9">2.1.1.63</ecNumber>
    </submittedName>
</protein>
<evidence type="ECO:0000313" key="10">
    <source>
        <dbReference type="Proteomes" id="UP000738826"/>
    </source>
</evidence>
<organism evidence="9 10">
    <name type="scientific">Candidatus Altarchaeum hamiconexum</name>
    <dbReference type="NCBI Taxonomy" id="1803513"/>
    <lineage>
        <taxon>Archaea</taxon>
        <taxon>Candidatus Altarchaeota</taxon>
        <taxon>Candidatus Altiarchaeia</taxon>
        <taxon>Candidatus Altarchaeales</taxon>
        <taxon>Candidatus Altarchaeaceae</taxon>
        <taxon>Candidatus Altarchaeum</taxon>
    </lineage>
</organism>
<dbReference type="EMBL" id="JAACVF010000116">
    <property type="protein sequence ID" value="NCN65290.1"/>
    <property type="molecule type" value="Genomic_DNA"/>
</dbReference>
<evidence type="ECO:0000256" key="4">
    <source>
        <dbReference type="ARBA" id="ARBA00022763"/>
    </source>
</evidence>
<evidence type="ECO:0000256" key="5">
    <source>
        <dbReference type="ARBA" id="ARBA00023204"/>
    </source>
</evidence>
<dbReference type="InterPro" id="IPR036217">
    <property type="entry name" value="MethylDNA_cys_MeTrfase_DNAb"/>
</dbReference>
<evidence type="ECO:0000313" key="8">
    <source>
        <dbReference type="EMBL" id="NCN65290.1"/>
    </source>
</evidence>
<keyword evidence="4" id="KW-0227">DNA damage</keyword>
<gene>
    <name evidence="9" type="ORF">GW779_04330</name>
    <name evidence="8" type="ORF">GW910_04420</name>
</gene>
<dbReference type="EC" id="2.1.1.63" evidence="9"/>
<dbReference type="InterPro" id="IPR014048">
    <property type="entry name" value="MethylDNA_cys_MeTrfase_DNA-bd"/>
</dbReference>
<comment type="caution">
    <text evidence="9">The sequence shown here is derived from an EMBL/GenBank/DDBJ whole genome shotgun (WGS) entry which is preliminary data.</text>
</comment>
<dbReference type="NCBIfam" id="TIGR00589">
    <property type="entry name" value="ogt"/>
    <property type="match status" value="1"/>
</dbReference>
<proteinExistence type="predicted"/>
<dbReference type="GO" id="GO:0003908">
    <property type="term" value="F:methylated-DNA-[protein]-cysteine S-methyltransferase activity"/>
    <property type="evidence" value="ECO:0007669"/>
    <property type="project" value="UniProtKB-EC"/>
</dbReference>
<dbReference type="PROSITE" id="PS00374">
    <property type="entry name" value="MGMT"/>
    <property type="match status" value="1"/>
</dbReference>
<comment type="catalytic activity">
    <reaction evidence="6">
        <text>a 6-O-methyl-2'-deoxyguanosine in DNA + L-cysteinyl-[protein] = S-methyl-L-cysteinyl-[protein] + a 2'-deoxyguanosine in DNA</text>
        <dbReference type="Rhea" id="RHEA:24000"/>
        <dbReference type="Rhea" id="RHEA-COMP:10131"/>
        <dbReference type="Rhea" id="RHEA-COMP:10132"/>
        <dbReference type="Rhea" id="RHEA-COMP:11367"/>
        <dbReference type="Rhea" id="RHEA-COMP:11368"/>
        <dbReference type="ChEBI" id="CHEBI:29950"/>
        <dbReference type="ChEBI" id="CHEBI:82612"/>
        <dbReference type="ChEBI" id="CHEBI:85445"/>
        <dbReference type="ChEBI" id="CHEBI:85448"/>
        <dbReference type="EC" id="2.1.1.63"/>
    </reaction>
</comment>
<accession>A0A8J8CFX9</accession>
<keyword evidence="5" id="KW-0234">DNA repair</keyword>
<evidence type="ECO:0000313" key="9">
    <source>
        <dbReference type="EMBL" id="NCS91623.1"/>
    </source>
</evidence>
<evidence type="ECO:0000256" key="2">
    <source>
        <dbReference type="ARBA" id="ARBA00022603"/>
    </source>
</evidence>
<dbReference type="InterPro" id="IPR036388">
    <property type="entry name" value="WH-like_DNA-bd_sf"/>
</dbReference>